<accession>A0A9Q0MUW8</accession>
<gene>
    <name evidence="1" type="ORF">Bhyg_11100</name>
</gene>
<comment type="caution">
    <text evidence="1">The sequence shown here is derived from an EMBL/GenBank/DDBJ whole genome shotgun (WGS) entry which is preliminary data.</text>
</comment>
<protein>
    <submittedName>
        <fullName evidence="1">Uncharacterized protein</fullName>
    </submittedName>
</protein>
<evidence type="ECO:0000313" key="2">
    <source>
        <dbReference type="Proteomes" id="UP001151699"/>
    </source>
</evidence>
<dbReference type="AlphaFoldDB" id="A0A9Q0MUW8"/>
<keyword evidence="2" id="KW-1185">Reference proteome</keyword>
<dbReference type="EMBL" id="WJQU01000003">
    <property type="protein sequence ID" value="KAJ6638365.1"/>
    <property type="molecule type" value="Genomic_DNA"/>
</dbReference>
<evidence type="ECO:0000313" key="1">
    <source>
        <dbReference type="EMBL" id="KAJ6638365.1"/>
    </source>
</evidence>
<feature type="non-terminal residue" evidence="1">
    <location>
        <position position="1"/>
    </location>
</feature>
<sequence>YPASNKCIQIVNPLVDALEFSPHISLYKGGLIIAGGDGCLRFYKKVVKDWIEQWNVSATSSITTTFCYNMELLLVACVDRNLLKLIDDSDTNPP</sequence>
<proteinExistence type="predicted"/>
<feature type="non-terminal residue" evidence="1">
    <location>
        <position position="94"/>
    </location>
</feature>
<name>A0A9Q0MUW8_9DIPT</name>
<dbReference type="Proteomes" id="UP001151699">
    <property type="component" value="Chromosome X"/>
</dbReference>
<reference evidence="1" key="1">
    <citation type="submission" date="2022-07" db="EMBL/GenBank/DDBJ databases">
        <authorList>
            <person name="Trinca V."/>
            <person name="Uliana J.V.C."/>
            <person name="Torres T.T."/>
            <person name="Ward R.J."/>
            <person name="Monesi N."/>
        </authorList>
    </citation>
    <scope>NUCLEOTIDE SEQUENCE</scope>
    <source>
        <strain evidence="1">HSMRA1968</strain>
        <tissue evidence="1">Whole embryos</tissue>
    </source>
</reference>
<organism evidence="1 2">
    <name type="scientific">Pseudolycoriella hygida</name>
    <dbReference type="NCBI Taxonomy" id="35572"/>
    <lineage>
        <taxon>Eukaryota</taxon>
        <taxon>Metazoa</taxon>
        <taxon>Ecdysozoa</taxon>
        <taxon>Arthropoda</taxon>
        <taxon>Hexapoda</taxon>
        <taxon>Insecta</taxon>
        <taxon>Pterygota</taxon>
        <taxon>Neoptera</taxon>
        <taxon>Endopterygota</taxon>
        <taxon>Diptera</taxon>
        <taxon>Nematocera</taxon>
        <taxon>Sciaroidea</taxon>
        <taxon>Sciaridae</taxon>
        <taxon>Pseudolycoriella</taxon>
    </lineage>
</organism>